<gene>
    <name evidence="3" type="ORF">CW751_08205</name>
</gene>
<dbReference type="Proteomes" id="UP000236654">
    <property type="component" value="Unassembled WGS sequence"/>
</dbReference>
<organism evidence="3 4">
    <name type="scientific">Brumimicrobium salinarum</name>
    <dbReference type="NCBI Taxonomy" id="2058658"/>
    <lineage>
        <taxon>Bacteria</taxon>
        <taxon>Pseudomonadati</taxon>
        <taxon>Bacteroidota</taxon>
        <taxon>Flavobacteriia</taxon>
        <taxon>Flavobacteriales</taxon>
        <taxon>Crocinitomicaceae</taxon>
        <taxon>Brumimicrobium</taxon>
    </lineage>
</organism>
<dbReference type="CDD" id="cd18799">
    <property type="entry name" value="SF2_C_EcoAI-like"/>
    <property type="match status" value="1"/>
</dbReference>
<dbReference type="SUPFAM" id="SSF52540">
    <property type="entry name" value="P-loop containing nucleoside triphosphate hydrolases"/>
    <property type="match status" value="1"/>
</dbReference>
<dbReference type="EMBL" id="PJNI01000008">
    <property type="protein sequence ID" value="PKR80744.1"/>
    <property type="molecule type" value="Genomic_DNA"/>
</dbReference>
<dbReference type="InterPro" id="IPR021835">
    <property type="entry name" value="DUF3427"/>
</dbReference>
<dbReference type="InterPro" id="IPR014001">
    <property type="entry name" value="Helicase_ATP-bd"/>
</dbReference>
<dbReference type="GO" id="GO:0016887">
    <property type="term" value="F:ATP hydrolysis activity"/>
    <property type="evidence" value="ECO:0007669"/>
    <property type="project" value="TreeGrafter"/>
</dbReference>
<dbReference type="Pfam" id="PF13091">
    <property type="entry name" value="PLDc_2"/>
    <property type="match status" value="1"/>
</dbReference>
<dbReference type="InterPro" id="IPR027417">
    <property type="entry name" value="P-loop_NTPase"/>
</dbReference>
<keyword evidence="4" id="KW-1185">Reference proteome</keyword>
<reference evidence="3 4" key="1">
    <citation type="submission" date="2017-12" db="EMBL/GenBank/DDBJ databases">
        <title>The draft genome sequence of Brumimicrobium saltpan LHR20.</title>
        <authorList>
            <person name="Do Z.-J."/>
            <person name="Luo H.-R."/>
        </authorList>
    </citation>
    <scope>NUCLEOTIDE SEQUENCE [LARGE SCALE GENOMIC DNA]</scope>
    <source>
        <strain evidence="3 4">LHR20</strain>
    </source>
</reference>
<evidence type="ECO:0000313" key="4">
    <source>
        <dbReference type="Proteomes" id="UP000236654"/>
    </source>
</evidence>
<dbReference type="GO" id="GO:0005524">
    <property type="term" value="F:ATP binding"/>
    <property type="evidence" value="ECO:0007669"/>
    <property type="project" value="InterPro"/>
</dbReference>
<proteinExistence type="predicted"/>
<evidence type="ECO:0000313" key="3">
    <source>
        <dbReference type="EMBL" id="PKR80744.1"/>
    </source>
</evidence>
<dbReference type="GO" id="GO:0003677">
    <property type="term" value="F:DNA binding"/>
    <property type="evidence" value="ECO:0007669"/>
    <property type="project" value="InterPro"/>
</dbReference>
<dbReference type="Pfam" id="PF00271">
    <property type="entry name" value="Helicase_C"/>
    <property type="match status" value="1"/>
</dbReference>
<dbReference type="PROSITE" id="PS51192">
    <property type="entry name" value="HELICASE_ATP_BIND_1"/>
    <property type="match status" value="1"/>
</dbReference>
<dbReference type="Pfam" id="PF11907">
    <property type="entry name" value="DUF3427"/>
    <property type="match status" value="1"/>
</dbReference>
<dbReference type="PANTHER" id="PTHR47962">
    <property type="entry name" value="ATP-DEPENDENT HELICASE LHR-RELATED-RELATED"/>
    <property type="match status" value="1"/>
</dbReference>
<evidence type="ECO:0000259" key="1">
    <source>
        <dbReference type="PROSITE" id="PS51192"/>
    </source>
</evidence>
<name>A0A2I0R2D8_9FLAO</name>
<sequence>MKIGVYESLITEALQEKLKGLDRDRFFVADQKALDKAEAIHFLSLHLQKAFQNALKAIKSIKREQGSVVKQQIEITNQLLTHLSDQIEGYNFNEDLVASSGQILEGVLDQLNSDYQSLDLRLSEIMPETRLIQSALFVGGNEGLSLDSELKKEILSADRVDLLVSFIKWKAIVILREAFREFTQRGGKLRVITTTYMGATEAKAIEELYHLPNTEIKISYNNTNERLHAKAYLFYRNTGFHTGYIGSSNFSRSALTDGLEWNVKVTTKEIPHIIDKFQKTFDSYWNNSEFELYNSSKLEDLDKTLQQNKFGKSTQEIVNFFDLKPYHYQSEILEKLKVERTIHGSFKNLVVAATGTGKTMISAFDYKRYNQDYPQSKFLFIAHRIEILRQSLHTFRNVLKDQNFGELFGDGYVPSAKNAVFATIQTLAAQAETFTDPDYYDYIVMDEVHHVSAQTYQKVIDYYNPKVLLGLTATPERMDGKNILKDFSYRTAAEIRLPDALNNKLLCPFQYFGISDAVDYSKIKWNNGRYDVEELTNVLTANDIRVNDILKNLESYTKDFRNVSAIGFCASIKHATFMKSKFSEVGLSAECLTSENSKDRIDILHRFKSKEINYLFVVDIFNEGVDIPEIDTVLFLRPTESLTIFLQQLGRGLRLKEGKDVLTVLDFVGHARKEYDFENKFRALIGKTETTVQHEIEKDFPNLPLGSAIVLEKQAKKYILDNIRQATNMGKSKLIHLLQNFKSHTELPLTLENFLFIFNLKLKDIYKNHTFHSLKNEALGEHIENKNFDQYKVMLGKKWIVTESISYFKFILSLIEADFELNKVLSSREHHLMAVMLYYDFYQGPVTNLSLEKGIKEIGSNKTFVSEMRSFINVKIDKIGFEEIPCVAMEDKFPLKIHSRYTRDQILVALELSTIDKKSSNREGVAQNKDINVEALFVNLKKSEEEFSPTTMYDDYAINETLFHWQSQNSASPESPKGKSYIQQKKNEKTILLFVRESKNTAEGFTQGYVFIGPAQYVSHEGAKPMSIKWELAEPIPHYLWKESAKLAVG</sequence>
<dbReference type="InterPro" id="IPR025202">
    <property type="entry name" value="PLD-like_dom"/>
</dbReference>
<accession>A0A2I0R2D8</accession>
<dbReference type="PROSITE" id="PS01090">
    <property type="entry name" value="TATD_2"/>
    <property type="match status" value="1"/>
</dbReference>
<dbReference type="OrthoDB" id="9759819at2"/>
<dbReference type="InterPro" id="IPR052511">
    <property type="entry name" value="ATP-dep_Helicase"/>
</dbReference>
<dbReference type="Pfam" id="PF04851">
    <property type="entry name" value="ResIII"/>
    <property type="match status" value="1"/>
</dbReference>
<comment type="caution">
    <text evidence="3">The sequence shown here is derived from an EMBL/GenBank/DDBJ whole genome shotgun (WGS) entry which is preliminary data.</text>
</comment>
<protein>
    <submittedName>
        <fullName evidence="3">DUF3427 domain-containing protein</fullName>
    </submittedName>
</protein>
<evidence type="ECO:0000259" key="2">
    <source>
        <dbReference type="PROSITE" id="PS51194"/>
    </source>
</evidence>
<dbReference type="Gene3D" id="3.30.870.10">
    <property type="entry name" value="Endonuclease Chain A"/>
    <property type="match status" value="1"/>
</dbReference>
<dbReference type="Gene3D" id="3.40.50.300">
    <property type="entry name" value="P-loop containing nucleotide triphosphate hydrolases"/>
    <property type="match status" value="2"/>
</dbReference>
<dbReference type="AlphaFoldDB" id="A0A2I0R2D8"/>
<dbReference type="InterPro" id="IPR001650">
    <property type="entry name" value="Helicase_C-like"/>
</dbReference>
<dbReference type="CDD" id="cd18032">
    <property type="entry name" value="DEXHc_RE_I_III_res"/>
    <property type="match status" value="1"/>
</dbReference>
<dbReference type="CDD" id="cd09203">
    <property type="entry name" value="PLDc_N_DEXD_b1"/>
    <property type="match status" value="1"/>
</dbReference>
<feature type="domain" description="Helicase ATP-binding" evidence="1">
    <location>
        <begin position="339"/>
        <end position="475"/>
    </location>
</feature>
<dbReference type="InterPro" id="IPR006935">
    <property type="entry name" value="Helicase/UvrB_N"/>
</dbReference>
<dbReference type="RefSeq" id="WP_101334526.1">
    <property type="nucleotide sequence ID" value="NZ_PJNI01000008.1"/>
</dbReference>
<dbReference type="SMART" id="SM00487">
    <property type="entry name" value="DEXDc"/>
    <property type="match status" value="1"/>
</dbReference>
<dbReference type="PANTHER" id="PTHR47962:SF7">
    <property type="entry name" value="MITOCHONDRIAL ATP-DEPENDENT HELICASE IRC3-RELATED"/>
    <property type="match status" value="1"/>
</dbReference>
<dbReference type="SUPFAM" id="SSF56024">
    <property type="entry name" value="Phospholipase D/nuclease"/>
    <property type="match status" value="1"/>
</dbReference>
<dbReference type="PROSITE" id="PS51194">
    <property type="entry name" value="HELICASE_CTER"/>
    <property type="match status" value="1"/>
</dbReference>
<dbReference type="SMART" id="SM00490">
    <property type="entry name" value="HELICc"/>
    <property type="match status" value="1"/>
</dbReference>
<dbReference type="InterPro" id="IPR018228">
    <property type="entry name" value="DNase_TatD-rel_CS"/>
</dbReference>
<feature type="domain" description="Helicase C-terminal" evidence="2">
    <location>
        <begin position="545"/>
        <end position="704"/>
    </location>
</feature>